<reference evidence="1 2" key="1">
    <citation type="submission" date="2016-10" db="EMBL/GenBank/DDBJ databases">
        <title>Updated version of Genome Assembly of Janthinobacterium lividum ERGS5:01.</title>
        <authorList>
            <person name="Kumar R."/>
            <person name="Acharya V."/>
            <person name="Singh D."/>
        </authorList>
    </citation>
    <scope>NUCLEOTIDE SEQUENCE [LARGE SCALE GENOMIC DNA]</scope>
    <source>
        <strain evidence="1 2">ERGS5:01</strain>
    </source>
</reference>
<sequence>MKRILLPKPGSRSSALLQALSAGPGTFYQIAERAGFDIEEPGIEHRLRMIFARGIQGHVRVSGILYELKDASRDAMLCTKPPLQGQVAAPHFRGVAGAMPVLVVRRSTTAMRGVA</sequence>
<accession>A0A1E8PNJ5</accession>
<evidence type="ECO:0000313" key="2">
    <source>
        <dbReference type="Proteomes" id="UP000092634"/>
    </source>
</evidence>
<evidence type="ECO:0000313" key="1">
    <source>
        <dbReference type="EMBL" id="OFJ47868.1"/>
    </source>
</evidence>
<name>A0A1E8PNJ5_9BURK</name>
<dbReference type="Proteomes" id="UP000092634">
    <property type="component" value="Unassembled WGS sequence"/>
</dbReference>
<protein>
    <submittedName>
        <fullName evidence="1">Uncharacterized protein</fullName>
    </submittedName>
</protein>
<gene>
    <name evidence="1" type="ORF">BA896_001490</name>
</gene>
<dbReference type="EMBL" id="MAQB02000001">
    <property type="protein sequence ID" value="OFJ47868.1"/>
    <property type="molecule type" value="Genomic_DNA"/>
</dbReference>
<comment type="caution">
    <text evidence="1">The sequence shown here is derived from an EMBL/GenBank/DDBJ whole genome shotgun (WGS) entry which is preliminary data.</text>
</comment>
<proteinExistence type="predicted"/>
<organism evidence="1 2">
    <name type="scientific">Janthinobacterium lividum</name>
    <dbReference type="NCBI Taxonomy" id="29581"/>
    <lineage>
        <taxon>Bacteria</taxon>
        <taxon>Pseudomonadati</taxon>
        <taxon>Pseudomonadota</taxon>
        <taxon>Betaproteobacteria</taxon>
        <taxon>Burkholderiales</taxon>
        <taxon>Oxalobacteraceae</taxon>
        <taxon>Janthinobacterium</taxon>
    </lineage>
</organism>
<dbReference type="AlphaFoldDB" id="A0A1E8PNJ5"/>